<reference evidence="3 4" key="1">
    <citation type="submission" date="2018-07" db="EMBL/GenBank/DDBJ databases">
        <title>Genomic Encyclopedia of Type Strains, Phase IV (KMG-IV): sequencing the most valuable type-strain genomes for metagenomic binning, comparative biology and taxonomic classification.</title>
        <authorList>
            <person name="Goeker M."/>
        </authorList>
    </citation>
    <scope>NUCLEOTIDE SEQUENCE [LARGE SCALE GENOMIC DNA]</scope>
    <source>
        <strain evidence="3 4">DSM 27016</strain>
    </source>
</reference>
<dbReference type="Proteomes" id="UP000253034">
    <property type="component" value="Unassembled WGS sequence"/>
</dbReference>
<keyword evidence="2" id="KW-0472">Membrane</keyword>
<evidence type="ECO:0000313" key="3">
    <source>
        <dbReference type="EMBL" id="RCX16821.1"/>
    </source>
</evidence>
<dbReference type="PANTHER" id="PTHR33219">
    <property type="entry name" value="YLMG HOMOLOG PROTEIN 2, CHLOROPLASTIC"/>
    <property type="match status" value="1"/>
</dbReference>
<comment type="similarity">
    <text evidence="1">Belongs to the YggT family.</text>
</comment>
<proteinExistence type="inferred from homology"/>
<gene>
    <name evidence="3" type="ORF">DFR58_10947</name>
</gene>
<dbReference type="AlphaFoldDB" id="A0A369B5V6"/>
<keyword evidence="2" id="KW-1133">Transmembrane helix</keyword>
<evidence type="ECO:0000313" key="4">
    <source>
        <dbReference type="Proteomes" id="UP000253034"/>
    </source>
</evidence>
<dbReference type="RefSeq" id="WP_114297554.1">
    <property type="nucleotide sequence ID" value="NZ_QPJT01000009.1"/>
</dbReference>
<organism evidence="3 4">
    <name type="scientific">Anaerobacterium chartisolvens</name>
    <dbReference type="NCBI Taxonomy" id="1297424"/>
    <lineage>
        <taxon>Bacteria</taxon>
        <taxon>Bacillati</taxon>
        <taxon>Bacillota</taxon>
        <taxon>Clostridia</taxon>
        <taxon>Eubacteriales</taxon>
        <taxon>Oscillospiraceae</taxon>
        <taxon>Anaerobacterium</taxon>
    </lineage>
</organism>
<sequence length="89" mass="10135">MTDLIGTAVKLILVFIQYAILARVIISWLPIPKDNKVIRLLYQLTEPILAPIRGLIERSAAGRNMMLDFSPIIAFLLISVLRNMLDRFL</sequence>
<keyword evidence="4" id="KW-1185">Reference proteome</keyword>
<feature type="transmembrane region" description="Helical" evidence="2">
    <location>
        <begin position="12"/>
        <end position="31"/>
    </location>
</feature>
<evidence type="ECO:0000256" key="1">
    <source>
        <dbReference type="ARBA" id="ARBA00010894"/>
    </source>
</evidence>
<name>A0A369B5V6_9FIRM</name>
<protein>
    <submittedName>
        <fullName evidence="3">YggT family protein</fullName>
    </submittedName>
</protein>
<dbReference type="InterPro" id="IPR003425">
    <property type="entry name" value="CCB3/YggT"/>
</dbReference>
<dbReference type="OrthoDB" id="283553at2"/>
<dbReference type="PANTHER" id="PTHR33219:SF14">
    <property type="entry name" value="PROTEIN COFACTOR ASSEMBLY OF COMPLEX C SUBUNIT B CCB3, CHLOROPLASTIC-RELATED"/>
    <property type="match status" value="1"/>
</dbReference>
<accession>A0A369B5V6</accession>
<dbReference type="EMBL" id="QPJT01000009">
    <property type="protein sequence ID" value="RCX16821.1"/>
    <property type="molecule type" value="Genomic_DNA"/>
</dbReference>
<dbReference type="GO" id="GO:0016020">
    <property type="term" value="C:membrane"/>
    <property type="evidence" value="ECO:0007669"/>
    <property type="project" value="InterPro"/>
</dbReference>
<dbReference type="Pfam" id="PF02325">
    <property type="entry name" value="CCB3_YggT"/>
    <property type="match status" value="1"/>
</dbReference>
<keyword evidence="2" id="KW-0812">Transmembrane</keyword>
<comment type="caution">
    <text evidence="3">The sequence shown here is derived from an EMBL/GenBank/DDBJ whole genome shotgun (WGS) entry which is preliminary data.</text>
</comment>
<evidence type="ECO:0000256" key="2">
    <source>
        <dbReference type="SAM" id="Phobius"/>
    </source>
</evidence>